<dbReference type="Gene3D" id="3.80.10.10">
    <property type="entry name" value="Ribonuclease Inhibitor"/>
    <property type="match status" value="1"/>
</dbReference>
<keyword evidence="2" id="KW-0342">GTP-binding</keyword>
<dbReference type="PANTHER" id="PTHR10903">
    <property type="entry name" value="GTPASE, IMAP FAMILY MEMBER-RELATED"/>
    <property type="match status" value="1"/>
</dbReference>
<dbReference type="EMBL" id="WTPW01001690">
    <property type="protein sequence ID" value="KAF0420614.1"/>
    <property type="molecule type" value="Genomic_DNA"/>
</dbReference>
<sequence length="509" mass="59738">MKIAQEWLDQNYPKEKRNEILVIVDEFKTERLSGELFLNRFEKLLEMELSDNDITKLDVSDCYDLEKLIVANNSLTRLLNNPRDIINPGKITYLNMMNNNISEVNLSYFHRFSNLEYLAIGTDDLKKIQRGFYNRFYGTLKSLKNLTKLKVLDISDTDISKGLRHLPDSLENFYVKAYRHEAKVKIITKKLEPFGGDHKKYKKDKLKKILQKKLVENYELDDQLEIKNLLIVGRTGNGKSTLANVLSGTNEFKESEKSVSETKYFQDEYFTHKGNVYRVVDTIGVGDTKLSKNDILLRIAEAVYTMKEGISQIFFVVGRRFTKEETETFELLKKAIFESNIIKHTTIIRTNFTNFRNPDKCKIDRQELIEENKFLAEIINSCNGIIHIDAPSIEVDCERRLQFNKEDRDTSRIKLLDHLENIHESYKPYLKTWDQLYLKVRDYKRTKHELEEELYKSGSHVEISNLKEKIMKLKESFARETELQCVIEIPLFAKLQIFFKNANGICQII</sequence>
<dbReference type="InterPro" id="IPR045058">
    <property type="entry name" value="GIMA/IAN/Toc"/>
</dbReference>
<evidence type="ECO:0000313" key="4">
    <source>
        <dbReference type="EMBL" id="KAF0420614.1"/>
    </source>
</evidence>
<keyword evidence="1" id="KW-0547">Nucleotide-binding</keyword>
<organism evidence="4 5">
    <name type="scientific">Gigaspora margarita</name>
    <dbReference type="NCBI Taxonomy" id="4874"/>
    <lineage>
        <taxon>Eukaryota</taxon>
        <taxon>Fungi</taxon>
        <taxon>Fungi incertae sedis</taxon>
        <taxon>Mucoromycota</taxon>
        <taxon>Glomeromycotina</taxon>
        <taxon>Glomeromycetes</taxon>
        <taxon>Diversisporales</taxon>
        <taxon>Gigasporaceae</taxon>
        <taxon>Gigaspora</taxon>
    </lineage>
</organism>
<dbReference type="InterPro" id="IPR006703">
    <property type="entry name" value="G_AIG1"/>
</dbReference>
<reference evidence="4 5" key="1">
    <citation type="journal article" date="2019" name="Environ. Microbiol.">
        <title>At the nexus of three kingdoms: the genome of the mycorrhizal fungus Gigaspora margarita provides insights into plant, endobacterial and fungal interactions.</title>
        <authorList>
            <person name="Venice F."/>
            <person name="Ghignone S."/>
            <person name="Salvioli di Fossalunga A."/>
            <person name="Amselem J."/>
            <person name="Novero M."/>
            <person name="Xianan X."/>
            <person name="Sedzielewska Toro K."/>
            <person name="Morin E."/>
            <person name="Lipzen A."/>
            <person name="Grigoriev I.V."/>
            <person name="Henrissat B."/>
            <person name="Martin F.M."/>
            <person name="Bonfante P."/>
        </authorList>
    </citation>
    <scope>NUCLEOTIDE SEQUENCE [LARGE SCALE GENOMIC DNA]</scope>
    <source>
        <strain evidence="4 5">BEG34</strain>
    </source>
</reference>
<name>A0A8H3X709_GIGMA</name>
<comment type="caution">
    <text evidence="4">The sequence shown here is derived from an EMBL/GenBank/DDBJ whole genome shotgun (WGS) entry which is preliminary data.</text>
</comment>
<dbReference type="InterPro" id="IPR032675">
    <property type="entry name" value="LRR_dom_sf"/>
</dbReference>
<dbReference type="Proteomes" id="UP000439903">
    <property type="component" value="Unassembled WGS sequence"/>
</dbReference>
<evidence type="ECO:0000259" key="3">
    <source>
        <dbReference type="Pfam" id="PF04548"/>
    </source>
</evidence>
<proteinExistence type="predicted"/>
<dbReference type="SUPFAM" id="SSF52058">
    <property type="entry name" value="L domain-like"/>
    <property type="match status" value="1"/>
</dbReference>
<dbReference type="GO" id="GO:0005525">
    <property type="term" value="F:GTP binding"/>
    <property type="evidence" value="ECO:0007669"/>
    <property type="project" value="UniProtKB-KW"/>
</dbReference>
<protein>
    <submittedName>
        <fullName evidence="4">GTPase imap family member 7-like</fullName>
    </submittedName>
</protein>
<dbReference type="InterPro" id="IPR027417">
    <property type="entry name" value="P-loop_NTPase"/>
</dbReference>
<dbReference type="Gene3D" id="3.40.50.300">
    <property type="entry name" value="P-loop containing nucleotide triphosphate hydrolases"/>
    <property type="match status" value="1"/>
</dbReference>
<dbReference type="OrthoDB" id="8954335at2759"/>
<evidence type="ECO:0000256" key="1">
    <source>
        <dbReference type="ARBA" id="ARBA00022741"/>
    </source>
</evidence>
<dbReference type="AlphaFoldDB" id="A0A8H3X709"/>
<gene>
    <name evidence="4" type="ORF">F8M41_006929</name>
</gene>
<dbReference type="SUPFAM" id="SSF52540">
    <property type="entry name" value="P-loop containing nucleoside triphosphate hydrolases"/>
    <property type="match status" value="1"/>
</dbReference>
<dbReference type="Pfam" id="PF04548">
    <property type="entry name" value="AIG1"/>
    <property type="match status" value="1"/>
</dbReference>
<accession>A0A8H3X709</accession>
<evidence type="ECO:0000256" key="2">
    <source>
        <dbReference type="ARBA" id="ARBA00023134"/>
    </source>
</evidence>
<keyword evidence="5" id="KW-1185">Reference proteome</keyword>
<feature type="domain" description="AIG1-type G" evidence="3">
    <location>
        <begin position="228"/>
        <end position="384"/>
    </location>
</feature>
<dbReference type="PANTHER" id="PTHR10903:SF184">
    <property type="entry name" value="GTP-BINDING PROTEIN A"/>
    <property type="match status" value="1"/>
</dbReference>
<evidence type="ECO:0000313" key="5">
    <source>
        <dbReference type="Proteomes" id="UP000439903"/>
    </source>
</evidence>